<dbReference type="EMBL" id="BK032759">
    <property type="protein sequence ID" value="DAF58908.1"/>
    <property type="molecule type" value="Genomic_DNA"/>
</dbReference>
<reference evidence="1" key="1">
    <citation type="journal article" date="2021" name="Proc. Natl. Acad. Sci. U.S.A.">
        <title>A Catalog of Tens of Thousands of Viruses from Human Metagenomes Reveals Hidden Associations with Chronic Diseases.</title>
        <authorList>
            <person name="Tisza M.J."/>
            <person name="Buck C.B."/>
        </authorList>
    </citation>
    <scope>NUCLEOTIDE SEQUENCE</scope>
    <source>
        <strain evidence="1">CtxMM9</strain>
    </source>
</reference>
<proteinExistence type="predicted"/>
<sequence>MSLRSTRPFKSISRMKVIFKVGRENFFIIIKFYFIWINKRSHICFCISFAVFFYPSSLI</sequence>
<evidence type="ECO:0000313" key="1">
    <source>
        <dbReference type="EMBL" id="DAF58908.1"/>
    </source>
</evidence>
<organism evidence="1">
    <name type="scientific">Siphoviridae sp. ctxMM9</name>
    <dbReference type="NCBI Taxonomy" id="2827973"/>
    <lineage>
        <taxon>Viruses</taxon>
        <taxon>Duplodnaviria</taxon>
        <taxon>Heunggongvirae</taxon>
        <taxon>Uroviricota</taxon>
        <taxon>Caudoviricetes</taxon>
    </lineage>
</organism>
<protein>
    <submittedName>
        <fullName evidence="1">Uncharacterized protein</fullName>
    </submittedName>
</protein>
<accession>A0A8S5T6C9</accession>
<name>A0A8S5T6C9_9CAUD</name>